<evidence type="ECO:0000256" key="4">
    <source>
        <dbReference type="ARBA" id="ARBA00022989"/>
    </source>
</evidence>
<feature type="transmembrane region" description="Helical" evidence="6">
    <location>
        <begin position="80"/>
        <end position="96"/>
    </location>
</feature>
<keyword evidence="8" id="KW-1185">Reference proteome</keyword>
<dbReference type="InterPro" id="IPR051907">
    <property type="entry name" value="DoxX-like_oxidoreductase"/>
</dbReference>
<comment type="caution">
    <text evidence="7">The sequence shown here is derived from an EMBL/GenBank/DDBJ whole genome shotgun (WGS) entry which is preliminary data.</text>
</comment>
<evidence type="ECO:0000313" key="8">
    <source>
        <dbReference type="Proteomes" id="UP000028059"/>
    </source>
</evidence>
<name>A0A081RLD8_9ARCH</name>
<sequence length="139" mass="14490">MATSEISKRSLVDISFMGLRSSIGVIFIVAGMSKLGNPGFGGFLSSLGLPPEMHIPIALAELIPGILLIIGVLSRISSSLISIIMLGAIFLVKEAQSLTGDGGYRIDLIILAACLVIVAGGPGRVSLSHIVKKLPRCLH</sequence>
<dbReference type="PATRIC" id="fig|1502293.3.peg.1464"/>
<dbReference type="PANTHER" id="PTHR33452">
    <property type="entry name" value="OXIDOREDUCTASE CATD-RELATED"/>
    <property type="match status" value="1"/>
</dbReference>
<feature type="transmembrane region" description="Helical" evidence="6">
    <location>
        <begin position="53"/>
        <end position="73"/>
    </location>
</feature>
<dbReference type="AlphaFoldDB" id="A0A081RLD8"/>
<dbReference type="InterPro" id="IPR032808">
    <property type="entry name" value="DoxX"/>
</dbReference>
<evidence type="ECO:0000313" key="7">
    <source>
        <dbReference type="EMBL" id="KEQ56011.1"/>
    </source>
</evidence>
<dbReference type="GO" id="GO:0005886">
    <property type="term" value="C:plasma membrane"/>
    <property type="evidence" value="ECO:0007669"/>
    <property type="project" value="UniProtKB-SubCell"/>
</dbReference>
<proteinExistence type="predicted"/>
<evidence type="ECO:0000256" key="3">
    <source>
        <dbReference type="ARBA" id="ARBA00022692"/>
    </source>
</evidence>
<evidence type="ECO:0000256" key="5">
    <source>
        <dbReference type="ARBA" id="ARBA00023136"/>
    </source>
</evidence>
<keyword evidence="3 6" id="KW-0812">Transmembrane</keyword>
<reference evidence="7 8" key="1">
    <citation type="submission" date="2014-06" db="EMBL/GenBank/DDBJ databases">
        <authorList>
            <person name="Ngugi D.K."/>
            <person name="Blom J."/>
            <person name="Alam I."/>
            <person name="Rashid M."/>
            <person name="Ba Alawi W."/>
            <person name="Zhang G."/>
            <person name="Hikmawan T."/>
            <person name="Guan Y."/>
            <person name="Antunes A."/>
            <person name="Siam R."/>
            <person name="ElDorry H."/>
            <person name="Bajic V."/>
            <person name="Stingl U."/>
        </authorList>
    </citation>
    <scope>NUCLEOTIDE SEQUENCE [LARGE SCALE GENOMIC DNA]</scope>
    <source>
        <strain evidence="7">SCGC AAA799-N04</strain>
    </source>
</reference>
<evidence type="ECO:0000256" key="6">
    <source>
        <dbReference type="SAM" id="Phobius"/>
    </source>
</evidence>
<keyword evidence="2" id="KW-1003">Cell membrane</keyword>
<dbReference type="EMBL" id="JOKN01000039">
    <property type="protein sequence ID" value="KEQ56011.1"/>
    <property type="molecule type" value="Genomic_DNA"/>
</dbReference>
<organism evidence="7 8">
    <name type="scientific">Marine Group I thaumarchaeote SCGC AAA799-N04</name>
    <dbReference type="NCBI Taxonomy" id="1502293"/>
    <lineage>
        <taxon>Archaea</taxon>
        <taxon>Nitrososphaerota</taxon>
        <taxon>Marine Group I</taxon>
    </lineage>
</organism>
<evidence type="ECO:0000256" key="2">
    <source>
        <dbReference type="ARBA" id="ARBA00022475"/>
    </source>
</evidence>
<dbReference type="EC" id="1.8.5.2" evidence="7"/>
<dbReference type="Proteomes" id="UP000028059">
    <property type="component" value="Unassembled WGS sequence"/>
</dbReference>
<keyword evidence="5 6" id="KW-0472">Membrane</keyword>
<accession>A0A081RLD8</accession>
<dbReference type="GO" id="GO:0043831">
    <property type="term" value="F:thiosulfate dehydrogenase (quinone) activity"/>
    <property type="evidence" value="ECO:0007669"/>
    <property type="project" value="UniProtKB-EC"/>
</dbReference>
<keyword evidence="4 6" id="KW-1133">Transmembrane helix</keyword>
<feature type="transmembrane region" description="Helical" evidence="6">
    <location>
        <begin position="108"/>
        <end position="127"/>
    </location>
</feature>
<keyword evidence="7" id="KW-0560">Oxidoreductase</keyword>
<dbReference type="Pfam" id="PF07681">
    <property type="entry name" value="DoxX"/>
    <property type="match status" value="1"/>
</dbReference>
<evidence type="ECO:0000256" key="1">
    <source>
        <dbReference type="ARBA" id="ARBA00004651"/>
    </source>
</evidence>
<protein>
    <submittedName>
        <fullName evidence="7">Thiosulfate dehydrogenase quinone large subunit protein</fullName>
        <ecNumber evidence="7">1.8.5.2</ecNumber>
    </submittedName>
</protein>
<feature type="transmembrane region" description="Helical" evidence="6">
    <location>
        <begin position="12"/>
        <end position="33"/>
    </location>
</feature>
<dbReference type="PANTHER" id="PTHR33452:SF1">
    <property type="entry name" value="INNER MEMBRANE PROTEIN YPHA-RELATED"/>
    <property type="match status" value="1"/>
</dbReference>
<comment type="subcellular location">
    <subcellularLocation>
        <location evidence="1">Cell membrane</location>
        <topology evidence="1">Multi-pass membrane protein</topology>
    </subcellularLocation>
</comment>
<gene>
    <name evidence="7" type="ORF">AAA799N04_01580</name>
</gene>